<gene>
    <name evidence="1" type="ORF">FWILDA_LOCUS17718</name>
</gene>
<dbReference type="AlphaFoldDB" id="A0A9W4WYZ5"/>
<dbReference type="EMBL" id="CAMKVN010014795">
    <property type="protein sequence ID" value="CAI2196717.1"/>
    <property type="molecule type" value="Genomic_DNA"/>
</dbReference>
<evidence type="ECO:0000313" key="1">
    <source>
        <dbReference type="EMBL" id="CAI2196717.1"/>
    </source>
</evidence>
<feature type="non-terminal residue" evidence="1">
    <location>
        <position position="50"/>
    </location>
</feature>
<dbReference type="Proteomes" id="UP001153678">
    <property type="component" value="Unassembled WGS sequence"/>
</dbReference>
<protein>
    <submittedName>
        <fullName evidence="1">15645_t:CDS:1</fullName>
    </submittedName>
</protein>
<reference evidence="1" key="1">
    <citation type="submission" date="2022-08" db="EMBL/GenBank/DDBJ databases">
        <authorList>
            <person name="Kallberg Y."/>
            <person name="Tangrot J."/>
            <person name="Rosling A."/>
        </authorList>
    </citation>
    <scope>NUCLEOTIDE SEQUENCE</scope>
    <source>
        <strain evidence="1">Wild A</strain>
    </source>
</reference>
<organism evidence="1 2">
    <name type="scientific">Funneliformis geosporum</name>
    <dbReference type="NCBI Taxonomy" id="1117311"/>
    <lineage>
        <taxon>Eukaryota</taxon>
        <taxon>Fungi</taxon>
        <taxon>Fungi incertae sedis</taxon>
        <taxon>Mucoromycota</taxon>
        <taxon>Glomeromycotina</taxon>
        <taxon>Glomeromycetes</taxon>
        <taxon>Glomerales</taxon>
        <taxon>Glomeraceae</taxon>
        <taxon>Funneliformis</taxon>
    </lineage>
</organism>
<sequence>DTIDQLAIELTHNLDNIVRKNEKHLKSINLSNSKWIFIESLINLLTLFEE</sequence>
<comment type="caution">
    <text evidence="1">The sequence shown here is derived from an EMBL/GenBank/DDBJ whole genome shotgun (WGS) entry which is preliminary data.</text>
</comment>
<evidence type="ECO:0000313" key="2">
    <source>
        <dbReference type="Proteomes" id="UP001153678"/>
    </source>
</evidence>
<proteinExistence type="predicted"/>
<name>A0A9W4WYZ5_9GLOM</name>
<accession>A0A9W4WYZ5</accession>
<feature type="non-terminal residue" evidence="1">
    <location>
        <position position="1"/>
    </location>
</feature>
<keyword evidence="2" id="KW-1185">Reference proteome</keyword>